<dbReference type="RefSeq" id="WP_089330145.1">
    <property type="nucleotide sequence ID" value="NZ_FZOR01000046.1"/>
</dbReference>
<dbReference type="PANTHER" id="PTHR43669">
    <property type="entry name" value="5-KETO-D-GLUCONATE 5-REDUCTASE"/>
    <property type="match status" value="1"/>
</dbReference>
<sequence length="221" mass="22704">MRRTALVTGAARGLGALAARRLAAAAWDVVAVDIDEVGLAKTALRSPNMHVRACDVGDPGAVADLLAVTGAVHRVVHAAAIAPAAPALAQPLTEIEHVLRTDVLGAVHIARATLPGMLERGSGELVLCTPPPAAGATAAAAGAVAAYTESLYRDYGGRGVVFRCVRRDGETAPRHVLDALDRSFARPPGDLHVRPGRARAPLSGPGRAARRLTGARTSAPR</sequence>
<evidence type="ECO:0000313" key="5">
    <source>
        <dbReference type="Proteomes" id="UP000198318"/>
    </source>
</evidence>
<dbReference type="OrthoDB" id="7064009at2"/>
<evidence type="ECO:0000256" key="3">
    <source>
        <dbReference type="SAM" id="MobiDB-lite"/>
    </source>
</evidence>
<feature type="region of interest" description="Disordered" evidence="3">
    <location>
        <begin position="187"/>
        <end position="221"/>
    </location>
</feature>
<evidence type="ECO:0000313" key="4">
    <source>
        <dbReference type="EMBL" id="SNT57002.1"/>
    </source>
</evidence>
<dbReference type="Gene3D" id="3.40.50.720">
    <property type="entry name" value="NAD(P)-binding Rossmann-like Domain"/>
    <property type="match status" value="1"/>
</dbReference>
<proteinExistence type="inferred from homology"/>
<name>A0A239NQR5_9ACTN</name>
<dbReference type="AlphaFoldDB" id="A0A239NQR5"/>
<dbReference type="InterPro" id="IPR002347">
    <property type="entry name" value="SDR_fam"/>
</dbReference>
<reference evidence="4 5" key="1">
    <citation type="submission" date="2017-06" db="EMBL/GenBank/DDBJ databases">
        <authorList>
            <person name="Kim H.J."/>
            <person name="Triplett B.A."/>
        </authorList>
    </citation>
    <scope>NUCLEOTIDE SEQUENCE [LARGE SCALE GENOMIC DNA]</scope>
    <source>
        <strain evidence="4 5">DSM 44715</strain>
    </source>
</reference>
<gene>
    <name evidence="4" type="ORF">SAMN05443665_104631</name>
</gene>
<dbReference type="InterPro" id="IPR036291">
    <property type="entry name" value="NAD(P)-bd_dom_sf"/>
</dbReference>
<evidence type="ECO:0000256" key="1">
    <source>
        <dbReference type="ARBA" id="ARBA00006484"/>
    </source>
</evidence>
<keyword evidence="2" id="KW-0560">Oxidoreductase</keyword>
<dbReference type="PRINTS" id="PR00081">
    <property type="entry name" value="GDHRDH"/>
</dbReference>
<feature type="compositionally biased region" description="Low complexity" evidence="3">
    <location>
        <begin position="211"/>
        <end position="221"/>
    </location>
</feature>
<dbReference type="GO" id="GO:0016491">
    <property type="term" value="F:oxidoreductase activity"/>
    <property type="evidence" value="ECO:0007669"/>
    <property type="project" value="UniProtKB-KW"/>
</dbReference>
<comment type="similarity">
    <text evidence="1">Belongs to the short-chain dehydrogenases/reductases (SDR) family.</text>
</comment>
<dbReference type="PANTHER" id="PTHR43669:SF3">
    <property type="entry name" value="ALCOHOL DEHYDROGENASE, PUTATIVE (AFU_ORTHOLOGUE AFUA_3G03445)-RELATED"/>
    <property type="match status" value="1"/>
</dbReference>
<keyword evidence="5" id="KW-1185">Reference proteome</keyword>
<dbReference type="Pfam" id="PF00106">
    <property type="entry name" value="adh_short"/>
    <property type="match status" value="1"/>
</dbReference>
<dbReference type="Proteomes" id="UP000198318">
    <property type="component" value="Unassembled WGS sequence"/>
</dbReference>
<protein>
    <submittedName>
        <fullName evidence="4">Short chain dehydrogenase</fullName>
    </submittedName>
</protein>
<organism evidence="4 5">
    <name type="scientific">Actinomadura meyerae</name>
    <dbReference type="NCBI Taxonomy" id="240840"/>
    <lineage>
        <taxon>Bacteria</taxon>
        <taxon>Bacillati</taxon>
        <taxon>Actinomycetota</taxon>
        <taxon>Actinomycetes</taxon>
        <taxon>Streptosporangiales</taxon>
        <taxon>Thermomonosporaceae</taxon>
        <taxon>Actinomadura</taxon>
    </lineage>
</organism>
<accession>A0A239NQR5</accession>
<evidence type="ECO:0000256" key="2">
    <source>
        <dbReference type="ARBA" id="ARBA00023002"/>
    </source>
</evidence>
<dbReference type="EMBL" id="FZOR01000046">
    <property type="protein sequence ID" value="SNT57002.1"/>
    <property type="molecule type" value="Genomic_DNA"/>
</dbReference>
<dbReference type="SUPFAM" id="SSF51735">
    <property type="entry name" value="NAD(P)-binding Rossmann-fold domains"/>
    <property type="match status" value="1"/>
</dbReference>